<name>A0A0F9STA9_9ZZZZ</name>
<organism evidence="3">
    <name type="scientific">marine sediment metagenome</name>
    <dbReference type="NCBI Taxonomy" id="412755"/>
    <lineage>
        <taxon>unclassified sequences</taxon>
        <taxon>metagenomes</taxon>
        <taxon>ecological metagenomes</taxon>
    </lineage>
</organism>
<comment type="caution">
    <text evidence="3">The sequence shown here is derived from an EMBL/GenBank/DDBJ whole genome shotgun (WGS) entry which is preliminary data.</text>
</comment>
<sequence length="184" mass="21251">MKKDEYIDLGVKAKEEPVPKPQKESPIQMEEAKEPVDEKGKKKLTWWSKMFKSKNFEKPKLIAVLFLRNNGRAETMQLEAKNGFFNIDKKTYHERKDCTWVVGKDRIPLAIIPEWSLIPLGTQEWQDKPMLEKFNELQDHTLKGIRHAELVKVGGFDTGNFSTKQLILWGLVILVGGIIVANYI</sequence>
<proteinExistence type="predicted"/>
<accession>A0A0F9STA9</accession>
<evidence type="ECO:0000256" key="2">
    <source>
        <dbReference type="SAM" id="Phobius"/>
    </source>
</evidence>
<feature type="region of interest" description="Disordered" evidence="1">
    <location>
        <begin position="1"/>
        <end position="36"/>
    </location>
</feature>
<evidence type="ECO:0000256" key="1">
    <source>
        <dbReference type="SAM" id="MobiDB-lite"/>
    </source>
</evidence>
<dbReference type="EMBL" id="LAZR01000515">
    <property type="protein sequence ID" value="KKN65817.1"/>
    <property type="molecule type" value="Genomic_DNA"/>
</dbReference>
<protein>
    <submittedName>
        <fullName evidence="3">Uncharacterized protein</fullName>
    </submittedName>
</protein>
<feature type="transmembrane region" description="Helical" evidence="2">
    <location>
        <begin position="166"/>
        <end position="183"/>
    </location>
</feature>
<keyword evidence="2" id="KW-1133">Transmembrane helix</keyword>
<dbReference type="AlphaFoldDB" id="A0A0F9STA9"/>
<keyword evidence="2" id="KW-0812">Transmembrane</keyword>
<keyword evidence="2" id="KW-0472">Membrane</keyword>
<feature type="compositionally biased region" description="Basic and acidic residues" evidence="1">
    <location>
        <begin position="1"/>
        <end position="23"/>
    </location>
</feature>
<reference evidence="3" key="1">
    <citation type="journal article" date="2015" name="Nature">
        <title>Complex archaea that bridge the gap between prokaryotes and eukaryotes.</title>
        <authorList>
            <person name="Spang A."/>
            <person name="Saw J.H."/>
            <person name="Jorgensen S.L."/>
            <person name="Zaremba-Niedzwiedzka K."/>
            <person name="Martijn J."/>
            <person name="Lind A.E."/>
            <person name="van Eijk R."/>
            <person name="Schleper C."/>
            <person name="Guy L."/>
            <person name="Ettema T.J."/>
        </authorList>
    </citation>
    <scope>NUCLEOTIDE SEQUENCE</scope>
</reference>
<evidence type="ECO:0000313" key="3">
    <source>
        <dbReference type="EMBL" id="KKN65817.1"/>
    </source>
</evidence>
<gene>
    <name evidence="3" type="ORF">LCGC14_0477530</name>
</gene>